<name>A0AAD5SQ23_9FUNG</name>
<reference evidence="7" key="1">
    <citation type="submission" date="2020-05" db="EMBL/GenBank/DDBJ databases">
        <title>Phylogenomic resolution of chytrid fungi.</title>
        <authorList>
            <person name="Stajich J.E."/>
            <person name="Amses K."/>
            <person name="Simmons R."/>
            <person name="Seto K."/>
            <person name="Myers J."/>
            <person name="Bonds A."/>
            <person name="Quandt C.A."/>
            <person name="Barry K."/>
            <person name="Liu P."/>
            <person name="Grigoriev I."/>
            <person name="Longcore J.E."/>
            <person name="James T.Y."/>
        </authorList>
    </citation>
    <scope>NUCLEOTIDE SEQUENCE</scope>
    <source>
        <strain evidence="7">JEL0318</strain>
    </source>
</reference>
<dbReference type="SUPFAM" id="SSF52518">
    <property type="entry name" value="Thiamin diphosphate-binding fold (THDP-binding)"/>
    <property type="match status" value="1"/>
</dbReference>
<dbReference type="Pfam" id="PF00676">
    <property type="entry name" value="E1_dh"/>
    <property type="match status" value="1"/>
</dbReference>
<comment type="cofactor">
    <cofactor evidence="1 5">
        <name>thiamine diphosphate</name>
        <dbReference type="ChEBI" id="CHEBI:58937"/>
    </cofactor>
</comment>
<protein>
    <recommendedName>
        <fullName evidence="5">Pyruvate dehydrogenase E1 component subunit alpha</fullName>
        <ecNumber evidence="5">1.2.4.1</ecNumber>
    </recommendedName>
</protein>
<dbReference type="FunFam" id="3.40.50.970:FF:000013">
    <property type="entry name" value="Pyruvate dehydrogenase E1 component subunit alpha"/>
    <property type="match status" value="1"/>
</dbReference>
<evidence type="ECO:0000256" key="2">
    <source>
        <dbReference type="ARBA" id="ARBA00023002"/>
    </source>
</evidence>
<dbReference type="CDD" id="cd02000">
    <property type="entry name" value="TPP_E1_PDC_ADC_BCADC"/>
    <property type="match status" value="1"/>
</dbReference>
<dbReference type="GO" id="GO:0004739">
    <property type="term" value="F:pyruvate dehydrogenase (acetyl-transferring) activity"/>
    <property type="evidence" value="ECO:0007669"/>
    <property type="project" value="UniProtKB-UniRule"/>
</dbReference>
<keyword evidence="8" id="KW-1185">Reference proteome</keyword>
<keyword evidence="2 5" id="KW-0560">Oxidoreductase</keyword>
<dbReference type="InterPro" id="IPR050642">
    <property type="entry name" value="PDH_E1_Alpha_Subunit"/>
</dbReference>
<dbReference type="AlphaFoldDB" id="A0AAD5SQ23"/>
<dbReference type="EMBL" id="JADGJD010000049">
    <property type="protein sequence ID" value="KAJ3056017.1"/>
    <property type="molecule type" value="Genomic_DNA"/>
</dbReference>
<comment type="catalytic activity">
    <reaction evidence="5">
        <text>N(6)-[(R)-lipoyl]-L-lysyl-[protein] + pyruvate + H(+) = N(6)-[(R)-S(8)-acetyldihydrolipoyl]-L-lysyl-[protein] + CO2</text>
        <dbReference type="Rhea" id="RHEA:19189"/>
        <dbReference type="Rhea" id="RHEA-COMP:10474"/>
        <dbReference type="Rhea" id="RHEA-COMP:10478"/>
        <dbReference type="ChEBI" id="CHEBI:15361"/>
        <dbReference type="ChEBI" id="CHEBI:15378"/>
        <dbReference type="ChEBI" id="CHEBI:16526"/>
        <dbReference type="ChEBI" id="CHEBI:83099"/>
        <dbReference type="ChEBI" id="CHEBI:83111"/>
        <dbReference type="EC" id="1.2.4.1"/>
    </reaction>
</comment>
<dbReference type="PANTHER" id="PTHR11516">
    <property type="entry name" value="PYRUVATE DEHYDROGENASE E1 COMPONENT, ALPHA SUBUNIT BACTERIAL AND ORGANELLAR"/>
    <property type="match status" value="1"/>
</dbReference>
<evidence type="ECO:0000313" key="7">
    <source>
        <dbReference type="EMBL" id="KAJ3056017.1"/>
    </source>
</evidence>
<comment type="caution">
    <text evidence="7">The sequence shown here is derived from an EMBL/GenBank/DDBJ whole genome shotgun (WGS) entry which is preliminary data.</text>
</comment>
<evidence type="ECO:0000259" key="6">
    <source>
        <dbReference type="Pfam" id="PF00676"/>
    </source>
</evidence>
<keyword evidence="3 5" id="KW-0786">Thiamine pyrophosphate</keyword>
<accession>A0AAD5SQ23</accession>
<feature type="domain" description="Dehydrogenase E1 component" evidence="6">
    <location>
        <begin position="82"/>
        <end position="376"/>
    </location>
</feature>
<gene>
    <name evidence="7" type="primary">PDA1</name>
    <name evidence="7" type="ORF">HK097_008357</name>
</gene>
<dbReference type="InterPro" id="IPR001017">
    <property type="entry name" value="DH_E1"/>
</dbReference>
<proteinExistence type="predicted"/>
<comment type="function">
    <text evidence="5">The pyruvate dehydrogenase complex catalyzes the overall conversion of pyruvate to acetyl-CoA and CO(2).</text>
</comment>
<dbReference type="PANTHER" id="PTHR11516:SF60">
    <property type="entry name" value="PYRUVATE DEHYDROGENASE E1 COMPONENT SUBUNIT ALPHA"/>
    <property type="match status" value="1"/>
</dbReference>
<dbReference type="Gene3D" id="3.40.50.970">
    <property type="match status" value="1"/>
</dbReference>
<organism evidence="7 8">
    <name type="scientific">Rhizophlyctis rosea</name>
    <dbReference type="NCBI Taxonomy" id="64517"/>
    <lineage>
        <taxon>Eukaryota</taxon>
        <taxon>Fungi</taxon>
        <taxon>Fungi incertae sedis</taxon>
        <taxon>Chytridiomycota</taxon>
        <taxon>Chytridiomycota incertae sedis</taxon>
        <taxon>Chytridiomycetes</taxon>
        <taxon>Rhizophlyctidales</taxon>
        <taxon>Rhizophlyctidaceae</taxon>
        <taxon>Rhizophlyctis</taxon>
    </lineage>
</organism>
<evidence type="ECO:0000256" key="5">
    <source>
        <dbReference type="RuleBase" id="RU361139"/>
    </source>
</evidence>
<dbReference type="NCBIfam" id="TIGR03182">
    <property type="entry name" value="PDH_E1_alph_y"/>
    <property type="match status" value="1"/>
</dbReference>
<keyword evidence="4 5" id="KW-0670">Pyruvate</keyword>
<dbReference type="InterPro" id="IPR029061">
    <property type="entry name" value="THDP-binding"/>
</dbReference>
<dbReference type="GO" id="GO:0006086">
    <property type="term" value="P:pyruvate decarboxylation to acetyl-CoA"/>
    <property type="evidence" value="ECO:0007669"/>
    <property type="project" value="InterPro"/>
</dbReference>
<evidence type="ECO:0000256" key="1">
    <source>
        <dbReference type="ARBA" id="ARBA00001964"/>
    </source>
</evidence>
<evidence type="ECO:0000256" key="3">
    <source>
        <dbReference type="ARBA" id="ARBA00023052"/>
    </source>
</evidence>
<sequence length="404" mass="44097">MLTSLARSALTRAQPIISIAARPSSTRTLWSSLRRSFATEVDQSGDTFHIRFRDNDFASHKCEPIPLEATTTKKELVDLFRTMVAIRYLESACDQAYKSKLIRGFCHLSTGQEAVAAGMEAAITKEDAIITAYRCHGFALTRGQSATAIIAELMGKETGSSKGKGGSMHIFGPEFYGGNGIVGAQVPLGAGVALAQKYMGLNAMTFSLYGDGAANQGQVFEAYNMAKLWDLPVAFVCENNLYGMGTSAARAAASTQYYTRGDYIPGIRVNGRDALAVKAGCTYARDWTLSGKGPIVMEMVTYRYGGHSMSDPGTTYRTREEIQNMRSNSDPITGHKQRLEEFGVLSAEEMKAIEKEIRAEIDQAVKDAKAAREPDVKELYTEIYCKGTEPVRARGCAPDEVHTY</sequence>
<dbReference type="Proteomes" id="UP001212841">
    <property type="component" value="Unassembled WGS sequence"/>
</dbReference>
<dbReference type="EC" id="1.2.4.1" evidence="5"/>
<dbReference type="InterPro" id="IPR017597">
    <property type="entry name" value="Pyrv_DH_E1_asu_subgrp-y"/>
</dbReference>
<evidence type="ECO:0000256" key="4">
    <source>
        <dbReference type="ARBA" id="ARBA00023317"/>
    </source>
</evidence>
<evidence type="ECO:0000313" key="8">
    <source>
        <dbReference type="Proteomes" id="UP001212841"/>
    </source>
</evidence>